<dbReference type="Proteomes" id="UP001183410">
    <property type="component" value="Unassembled WGS sequence"/>
</dbReference>
<evidence type="ECO:0000313" key="2">
    <source>
        <dbReference type="EMBL" id="MDT0268752.1"/>
    </source>
</evidence>
<organism evidence="2 3">
    <name type="scientific">Streptomyces chisholmiae</name>
    <dbReference type="NCBI Taxonomy" id="3075540"/>
    <lineage>
        <taxon>Bacteria</taxon>
        <taxon>Bacillati</taxon>
        <taxon>Actinomycetota</taxon>
        <taxon>Actinomycetes</taxon>
        <taxon>Kitasatosporales</taxon>
        <taxon>Streptomycetaceae</taxon>
        <taxon>Streptomyces</taxon>
    </lineage>
</organism>
<protein>
    <submittedName>
        <fullName evidence="2">DUF1707 domain-containing protein</fullName>
    </submittedName>
</protein>
<dbReference type="RefSeq" id="WP_311668834.1">
    <property type="nucleotide sequence ID" value="NZ_JAVREO010000012.1"/>
</dbReference>
<dbReference type="PANTHER" id="PTHR40763:SF5">
    <property type="entry name" value="MEMBRANE PROTEIN"/>
    <property type="match status" value="1"/>
</dbReference>
<dbReference type="PANTHER" id="PTHR40763">
    <property type="entry name" value="MEMBRANE PROTEIN-RELATED"/>
    <property type="match status" value="1"/>
</dbReference>
<feature type="domain" description="DUF1707" evidence="1">
    <location>
        <begin position="8"/>
        <end position="60"/>
    </location>
</feature>
<gene>
    <name evidence="2" type="ORF">RM844_20915</name>
</gene>
<sequence length="177" mass="19686">MSRDLSRLRASHEDRDRAVETLRLAGGDGRLSAEELEVRVERALLARTQGELAALVGDVPVERAPGDRLVVEQRGGRWSRAGRWVVPSHIEVRTEMCRVVLDFTEAVLTSRTLRIDADLRFGRLVLVGAPDIVLETDGLNLVFSKVKRRPAGAVSDPRLRVELVGTLTHAKVVERRP</sequence>
<evidence type="ECO:0000259" key="1">
    <source>
        <dbReference type="Pfam" id="PF08044"/>
    </source>
</evidence>
<reference evidence="3" key="1">
    <citation type="submission" date="2023-07" db="EMBL/GenBank/DDBJ databases">
        <title>30 novel species of actinomycetes from the DSMZ collection.</title>
        <authorList>
            <person name="Nouioui I."/>
        </authorList>
    </citation>
    <scope>NUCLEOTIDE SEQUENCE [LARGE SCALE GENOMIC DNA]</scope>
    <source>
        <strain evidence="3">DSM 44915</strain>
    </source>
</reference>
<dbReference type="EMBL" id="JAVREO010000012">
    <property type="protein sequence ID" value="MDT0268752.1"/>
    <property type="molecule type" value="Genomic_DNA"/>
</dbReference>
<dbReference type="InterPro" id="IPR012551">
    <property type="entry name" value="DUF1707_SHOCT-like"/>
</dbReference>
<dbReference type="Pfam" id="PF08044">
    <property type="entry name" value="DUF1707"/>
    <property type="match status" value="1"/>
</dbReference>
<comment type="caution">
    <text evidence="2">The sequence shown here is derived from an EMBL/GenBank/DDBJ whole genome shotgun (WGS) entry which is preliminary data.</text>
</comment>
<accession>A0ABU2JUT4</accession>
<proteinExistence type="predicted"/>
<evidence type="ECO:0000313" key="3">
    <source>
        <dbReference type="Proteomes" id="UP001183410"/>
    </source>
</evidence>
<name>A0ABU2JUT4_9ACTN</name>
<keyword evidence="3" id="KW-1185">Reference proteome</keyword>